<dbReference type="Pfam" id="PF11248">
    <property type="entry name" value="DUF3046"/>
    <property type="match status" value="1"/>
</dbReference>
<reference evidence="2" key="1">
    <citation type="journal article" date="2019" name="Int. J. Syst. Evol. Microbiol.">
        <title>The Global Catalogue of Microorganisms (GCM) 10K type strain sequencing project: providing services to taxonomists for standard genome sequencing and annotation.</title>
        <authorList>
            <consortium name="The Broad Institute Genomics Platform"/>
            <consortium name="The Broad Institute Genome Sequencing Center for Infectious Disease"/>
            <person name="Wu L."/>
            <person name="Ma J."/>
        </authorList>
    </citation>
    <scope>NUCLEOTIDE SEQUENCE [LARGE SCALE GENOMIC DNA]</scope>
    <source>
        <strain evidence="2">JCM 3369</strain>
    </source>
</reference>
<keyword evidence="2" id="KW-1185">Reference proteome</keyword>
<sequence length="77" mass="8843">MKHSEFWQVVDETFGPAYGRSLAEDLVLPGLSGRSAARAVREGEDPQRVWDAMCTEMELSEAARWRHRGQVDRTPRR</sequence>
<evidence type="ECO:0000313" key="2">
    <source>
        <dbReference type="Proteomes" id="UP001595955"/>
    </source>
</evidence>
<dbReference type="InterPro" id="IPR021408">
    <property type="entry name" value="DUF3046"/>
</dbReference>
<gene>
    <name evidence="1" type="ORF">ACFO3F_13870</name>
</gene>
<protein>
    <submittedName>
        <fullName evidence="1">DUF3046 domain-containing protein</fullName>
    </submittedName>
</protein>
<organism evidence="1 2">
    <name type="scientific">Georgenia faecalis</name>
    <dbReference type="NCBI Taxonomy" id="2483799"/>
    <lineage>
        <taxon>Bacteria</taxon>
        <taxon>Bacillati</taxon>
        <taxon>Actinomycetota</taxon>
        <taxon>Actinomycetes</taxon>
        <taxon>Micrococcales</taxon>
        <taxon>Bogoriellaceae</taxon>
        <taxon>Georgenia</taxon>
    </lineage>
</organism>
<accession>A0ABV9DC45</accession>
<name>A0ABV9DC45_9MICO</name>
<evidence type="ECO:0000313" key="1">
    <source>
        <dbReference type="EMBL" id="MFC4556336.1"/>
    </source>
</evidence>
<dbReference type="EMBL" id="JBHSGF010000011">
    <property type="protein sequence ID" value="MFC4556336.1"/>
    <property type="molecule type" value="Genomic_DNA"/>
</dbReference>
<dbReference type="RefSeq" id="WP_122824522.1">
    <property type="nucleotide sequence ID" value="NZ_CP033325.1"/>
</dbReference>
<proteinExistence type="predicted"/>
<comment type="caution">
    <text evidence="1">The sequence shown here is derived from an EMBL/GenBank/DDBJ whole genome shotgun (WGS) entry which is preliminary data.</text>
</comment>
<dbReference type="Proteomes" id="UP001595955">
    <property type="component" value="Unassembled WGS sequence"/>
</dbReference>